<evidence type="ECO:0000313" key="2">
    <source>
        <dbReference type="Proteomes" id="UP000681340"/>
    </source>
</evidence>
<name>A0A919VWH0_9ACTN</name>
<keyword evidence="2" id="KW-1185">Reference proteome</keyword>
<dbReference type="AlphaFoldDB" id="A0A919VWH0"/>
<dbReference type="EMBL" id="BOQL01000067">
    <property type="protein sequence ID" value="GIM77620.1"/>
    <property type="molecule type" value="Genomic_DNA"/>
</dbReference>
<organism evidence="1 2">
    <name type="scientific">Actinoplanes auranticolor</name>
    <dbReference type="NCBI Taxonomy" id="47988"/>
    <lineage>
        <taxon>Bacteria</taxon>
        <taxon>Bacillati</taxon>
        <taxon>Actinomycetota</taxon>
        <taxon>Actinomycetes</taxon>
        <taxon>Micromonosporales</taxon>
        <taxon>Micromonosporaceae</taxon>
        <taxon>Actinoplanes</taxon>
    </lineage>
</organism>
<reference evidence="1" key="1">
    <citation type="submission" date="2021-03" db="EMBL/GenBank/DDBJ databases">
        <title>Whole genome shotgun sequence of Actinoplanes auranticolor NBRC 12245.</title>
        <authorList>
            <person name="Komaki H."/>
            <person name="Tamura T."/>
        </authorList>
    </citation>
    <scope>NUCLEOTIDE SEQUENCE</scope>
    <source>
        <strain evidence="1">NBRC 12245</strain>
    </source>
</reference>
<evidence type="ECO:0000313" key="1">
    <source>
        <dbReference type="EMBL" id="GIM77620.1"/>
    </source>
</evidence>
<gene>
    <name evidence="1" type="ORF">Aau02nite_76860</name>
</gene>
<sequence length="188" mass="20217">MDDAIEVRNGLTTKVNPQLATTFPDGSVEVVQLWFDTEPLWEHTAQVLPCLINVRAAVKVIPRNLGPGDISAAFGAPFIDDAYVQQLLQRPCTIPACASSIPAAPRAAPRRAGRFTRGSAGMAAPDLAQRLLTETPIRVLYEVGEGKRAVDVEATAAAQVKAAELEERCAAWVWEVGISNTDQRESPA</sequence>
<dbReference type="Proteomes" id="UP000681340">
    <property type="component" value="Unassembled WGS sequence"/>
</dbReference>
<protein>
    <submittedName>
        <fullName evidence="1">Uncharacterized protein</fullName>
    </submittedName>
</protein>
<dbReference type="RefSeq" id="WP_212993517.1">
    <property type="nucleotide sequence ID" value="NZ_BAABEA010000045.1"/>
</dbReference>
<comment type="caution">
    <text evidence="1">The sequence shown here is derived from an EMBL/GenBank/DDBJ whole genome shotgun (WGS) entry which is preliminary data.</text>
</comment>
<proteinExistence type="predicted"/>
<accession>A0A919VWH0</accession>